<comment type="caution">
    <text evidence="1">The sequence shown here is derived from an EMBL/GenBank/DDBJ whole genome shotgun (WGS) entry which is preliminary data.</text>
</comment>
<reference evidence="1 2" key="1">
    <citation type="submission" date="2017-03" db="EMBL/GenBank/DDBJ databases">
        <authorList>
            <person name="Safronova V.I."/>
            <person name="Sazanova A.L."/>
            <person name="Chirak E.R."/>
        </authorList>
    </citation>
    <scope>NUCLEOTIDE SEQUENCE [LARGE SCALE GENOMIC DNA]</scope>
    <source>
        <strain evidence="1 2">Opo-243</strain>
    </source>
</reference>
<protein>
    <submittedName>
        <fullName evidence="1">Uncharacterized protein</fullName>
    </submittedName>
</protein>
<dbReference type="AlphaFoldDB" id="A0A4Q1URE5"/>
<accession>A0A4Q1URE5</accession>
<keyword evidence="2" id="KW-1185">Reference proteome</keyword>
<evidence type="ECO:0000313" key="1">
    <source>
        <dbReference type="EMBL" id="RXT40276.1"/>
    </source>
</evidence>
<gene>
    <name evidence="1" type="ORF">B5V03_28725</name>
</gene>
<proteinExistence type="predicted"/>
<evidence type="ECO:0000313" key="2">
    <source>
        <dbReference type="Proteomes" id="UP000290819"/>
    </source>
</evidence>
<dbReference type="Proteomes" id="UP000290819">
    <property type="component" value="Unassembled WGS sequence"/>
</dbReference>
<name>A0A4Q1URE5_9BRAD</name>
<dbReference type="EMBL" id="MZXW01000038">
    <property type="protein sequence ID" value="RXT40276.1"/>
    <property type="molecule type" value="Genomic_DNA"/>
</dbReference>
<sequence length="152" mass="16108">MASISPTVDAADLRLEDLPSSSLKTFEQPEATPELIADVKSALAEAHTAAKAAVDSFLLTARYVDGGKFVADVCGWADLAIYDSQSSVVSALIAMGETTIIGGVGYRVSDFGRHGRQRDQALSVAEAGVEAAKQVMQKRFPDVGFGVRAMWD</sequence>
<organism evidence="1 2">
    <name type="scientific">Bradyrhizobium betae</name>
    <dbReference type="NCBI Taxonomy" id="244734"/>
    <lineage>
        <taxon>Bacteria</taxon>
        <taxon>Pseudomonadati</taxon>
        <taxon>Pseudomonadota</taxon>
        <taxon>Alphaproteobacteria</taxon>
        <taxon>Hyphomicrobiales</taxon>
        <taxon>Nitrobacteraceae</taxon>
        <taxon>Bradyrhizobium</taxon>
    </lineage>
</organism>
<dbReference type="RefSeq" id="WP_129273822.1">
    <property type="nucleotide sequence ID" value="NZ_MZXW01000038.1"/>
</dbReference>